<dbReference type="SMART" id="SM00987">
    <property type="entry name" value="UreE_C"/>
    <property type="match status" value="1"/>
</dbReference>
<keyword evidence="3" id="KW-0227">DNA damage</keyword>
<evidence type="ECO:0000256" key="6">
    <source>
        <dbReference type="ARBA" id="ARBA00023014"/>
    </source>
</evidence>
<dbReference type="InterPro" id="IPR051536">
    <property type="entry name" value="UDG_Type-4/5"/>
</dbReference>
<dbReference type="SMART" id="SM00986">
    <property type="entry name" value="UDG"/>
    <property type="match status" value="1"/>
</dbReference>
<evidence type="ECO:0000313" key="10">
    <source>
        <dbReference type="EMBL" id="QFG02000.1"/>
    </source>
</evidence>
<keyword evidence="4" id="KW-0378">Hydrolase</keyword>
<dbReference type="InterPro" id="IPR036895">
    <property type="entry name" value="Uracil-DNA_glycosylase-like_sf"/>
</dbReference>
<dbReference type="PANTHER" id="PTHR33693">
    <property type="entry name" value="TYPE-5 URACIL-DNA GLYCOSYLASE"/>
    <property type="match status" value="1"/>
</dbReference>
<keyword evidence="2" id="KW-0479">Metal-binding</keyword>
<dbReference type="Gene3D" id="3.40.470.10">
    <property type="entry name" value="Uracil-DNA glycosylase-like domain"/>
    <property type="match status" value="1"/>
</dbReference>
<evidence type="ECO:0000256" key="1">
    <source>
        <dbReference type="ARBA" id="ARBA00022485"/>
    </source>
</evidence>
<gene>
    <name evidence="10" type="ORF">Tbon_01325</name>
</gene>
<reference evidence="10 11" key="2">
    <citation type="submission" date="2019-10" db="EMBL/GenBank/DDBJ databases">
        <title>Thermopilla bonchosmolovskayae gen. nov., sp. nov., a moderately thermophilic Chloroflexi bacterium from a Chukotka hot spring (Arctic, Russia), representing a novel classis Thermopillaia, which include previously uncultivated lineage OLB14.</title>
        <authorList>
            <person name="Kochetkova T.V."/>
            <person name="Zayulina K.S."/>
            <person name="Zhigarkov V.S."/>
            <person name="Minaev N.V."/>
            <person name="Novikov A."/>
            <person name="Toshchakov S.V."/>
            <person name="Elcheninov A.G."/>
            <person name="Kublanov I.V."/>
        </authorList>
    </citation>
    <scope>NUCLEOTIDE SEQUENCE [LARGE SCALE GENOMIC DNA]</scope>
    <source>
        <strain evidence="10 11">3753O</strain>
    </source>
</reference>
<dbReference type="Proteomes" id="UP000326331">
    <property type="component" value="Chromosome"/>
</dbReference>
<proteinExistence type="predicted"/>
<dbReference type="EMBL" id="CP042829">
    <property type="protein sequence ID" value="QFG02000.1"/>
    <property type="molecule type" value="Genomic_DNA"/>
</dbReference>
<evidence type="ECO:0000256" key="3">
    <source>
        <dbReference type="ARBA" id="ARBA00022763"/>
    </source>
</evidence>
<evidence type="ECO:0000256" key="5">
    <source>
        <dbReference type="ARBA" id="ARBA00023004"/>
    </source>
</evidence>
<feature type="region of interest" description="Disordered" evidence="8">
    <location>
        <begin position="1"/>
        <end position="21"/>
    </location>
</feature>
<feature type="domain" description="Uracil-DNA glycosylase-like" evidence="9">
    <location>
        <begin position="70"/>
        <end position="225"/>
    </location>
</feature>
<keyword evidence="1" id="KW-0004">4Fe-4S</keyword>
<protein>
    <recommendedName>
        <fullName evidence="9">Uracil-DNA glycosylase-like domain-containing protein</fullName>
    </recommendedName>
</protein>
<evidence type="ECO:0000256" key="8">
    <source>
        <dbReference type="SAM" id="MobiDB-lite"/>
    </source>
</evidence>
<dbReference type="SUPFAM" id="SSF52141">
    <property type="entry name" value="Uracil-DNA glycosylase-like"/>
    <property type="match status" value="1"/>
</dbReference>
<organism evidence="10 11">
    <name type="scientific">Tepidiforma bonchosmolovskayae</name>
    <dbReference type="NCBI Taxonomy" id="2601677"/>
    <lineage>
        <taxon>Bacteria</taxon>
        <taxon>Bacillati</taxon>
        <taxon>Chloroflexota</taxon>
        <taxon>Tepidiformia</taxon>
        <taxon>Tepidiformales</taxon>
        <taxon>Tepidiformaceae</taxon>
        <taxon>Tepidiforma</taxon>
    </lineage>
</organism>
<dbReference type="Pfam" id="PF03167">
    <property type="entry name" value="UDG"/>
    <property type="match status" value="1"/>
</dbReference>
<evidence type="ECO:0000259" key="9">
    <source>
        <dbReference type="SMART" id="SM00986"/>
    </source>
</evidence>
<sequence length="243" mass="25234">MTSPFDSATGPSGNSRPVATIRGSTHAPSVEMAASYAAPGEHCQPALPPALAACRACRRCPGVVPGSAVLDLPGGPRPVLFVGEAPGRLGAARSGRPFVGDVAGARFAALLAASGLDPSGVAVTNAVLCLPLDSRGRNRRPSAGEIRACASWLATAIDHVRPAVIVPLGTTALAALEQLRPHGARLRDAVARPRDWGGLVLFPLYHPGARAAIHRPLERQLDDWRTLGDFVRSLAAADIEHSR</sequence>
<evidence type="ECO:0000256" key="7">
    <source>
        <dbReference type="ARBA" id="ARBA00023204"/>
    </source>
</evidence>
<evidence type="ECO:0000256" key="4">
    <source>
        <dbReference type="ARBA" id="ARBA00022801"/>
    </source>
</evidence>
<reference evidence="10 11" key="1">
    <citation type="submission" date="2019-08" db="EMBL/GenBank/DDBJ databases">
        <authorList>
            <person name="Toschakov S.V."/>
        </authorList>
    </citation>
    <scope>NUCLEOTIDE SEQUENCE [LARGE SCALE GENOMIC DNA]</scope>
    <source>
        <strain evidence="10 11">3753O</strain>
    </source>
</reference>
<evidence type="ECO:0000256" key="2">
    <source>
        <dbReference type="ARBA" id="ARBA00022723"/>
    </source>
</evidence>
<accession>A0ABX6BYF9</accession>
<dbReference type="CDD" id="cd10030">
    <property type="entry name" value="UDG-F4_TTUDGA_SPO1dp_like"/>
    <property type="match status" value="1"/>
</dbReference>
<keyword evidence="5" id="KW-0408">Iron</keyword>
<name>A0ABX6BYF9_9CHLR</name>
<dbReference type="PANTHER" id="PTHR33693:SF3">
    <property type="entry name" value="TYPE-5 URACIL-DNA GLYCOSYLASE"/>
    <property type="match status" value="1"/>
</dbReference>
<keyword evidence="11" id="KW-1185">Reference proteome</keyword>
<evidence type="ECO:0000313" key="11">
    <source>
        <dbReference type="Proteomes" id="UP000326331"/>
    </source>
</evidence>
<keyword evidence="6" id="KW-0411">Iron-sulfur</keyword>
<dbReference type="InterPro" id="IPR005122">
    <property type="entry name" value="Uracil-DNA_glycosylase-like"/>
</dbReference>
<keyword evidence="7" id="KW-0234">DNA repair</keyword>